<keyword evidence="3" id="KW-1185">Reference proteome</keyword>
<keyword evidence="1" id="KW-0732">Signal</keyword>
<evidence type="ECO:0000313" key="3">
    <source>
        <dbReference type="Proteomes" id="UP001595841"/>
    </source>
</evidence>
<feature type="chain" id="PRO_5047224785" description="Collagen-like protein" evidence="1">
    <location>
        <begin position="24"/>
        <end position="172"/>
    </location>
</feature>
<evidence type="ECO:0008006" key="4">
    <source>
        <dbReference type="Google" id="ProtNLM"/>
    </source>
</evidence>
<dbReference type="CDD" id="cd13120">
    <property type="entry name" value="BF2867_like_N"/>
    <property type="match status" value="1"/>
</dbReference>
<reference evidence="3" key="1">
    <citation type="journal article" date="2019" name="Int. J. Syst. Evol. Microbiol.">
        <title>The Global Catalogue of Microorganisms (GCM) 10K type strain sequencing project: providing services to taxonomists for standard genome sequencing and annotation.</title>
        <authorList>
            <consortium name="The Broad Institute Genomics Platform"/>
            <consortium name="The Broad Institute Genome Sequencing Center for Infectious Disease"/>
            <person name="Wu L."/>
            <person name="Ma J."/>
        </authorList>
    </citation>
    <scope>NUCLEOTIDE SEQUENCE [LARGE SCALE GENOMIC DNA]</scope>
    <source>
        <strain evidence="3">CGMCC 1.15774</strain>
    </source>
</reference>
<protein>
    <recommendedName>
        <fullName evidence="4">Collagen-like protein</fullName>
    </recommendedName>
</protein>
<dbReference type="Gene3D" id="1.20.5.320">
    <property type="entry name" value="6-Phosphogluconate Dehydrogenase, domain 3"/>
    <property type="match status" value="1"/>
</dbReference>
<proteinExistence type="predicted"/>
<accession>A0ABV8PIK9</accession>
<feature type="signal peptide" evidence="1">
    <location>
        <begin position="1"/>
        <end position="23"/>
    </location>
</feature>
<dbReference type="Proteomes" id="UP001595841">
    <property type="component" value="Unassembled WGS sequence"/>
</dbReference>
<evidence type="ECO:0000256" key="1">
    <source>
        <dbReference type="SAM" id="SignalP"/>
    </source>
</evidence>
<dbReference type="PROSITE" id="PS51257">
    <property type="entry name" value="PROKAR_LIPOPROTEIN"/>
    <property type="match status" value="1"/>
</dbReference>
<gene>
    <name evidence="2" type="ORF">ACFOWS_01140</name>
</gene>
<dbReference type="EMBL" id="JBHSCL010000002">
    <property type="protein sequence ID" value="MFC4218716.1"/>
    <property type="molecule type" value="Genomic_DNA"/>
</dbReference>
<dbReference type="RefSeq" id="WP_379762092.1">
    <property type="nucleotide sequence ID" value="NZ_JBHSCL010000002.1"/>
</dbReference>
<organism evidence="2 3">
    <name type="scientific">Flagellimonas marina</name>
    <dbReference type="NCBI Taxonomy" id="1775168"/>
    <lineage>
        <taxon>Bacteria</taxon>
        <taxon>Pseudomonadati</taxon>
        <taxon>Bacteroidota</taxon>
        <taxon>Flavobacteriia</taxon>
        <taxon>Flavobacteriales</taxon>
        <taxon>Flavobacteriaceae</taxon>
        <taxon>Flagellimonas</taxon>
    </lineage>
</organism>
<evidence type="ECO:0000313" key="2">
    <source>
        <dbReference type="EMBL" id="MFC4218716.1"/>
    </source>
</evidence>
<sequence>MKKLRLSKVVFLISGLMLLAACSDGEDGAVGPQGEQGIQGEPGEDGNANVRSYLFEDQSFTAGEVPFNVPAVTQDILDYGVVLAYLRPLNANLWFGIPYYYQTSSLTVYAISPGTVTLSSTFDVTSYDFRFVVIQGTDGSASKAISVEQELKQAGVDISDFYQVADYYRLTY</sequence>
<comment type="caution">
    <text evidence="2">The sequence shown here is derived from an EMBL/GenBank/DDBJ whole genome shotgun (WGS) entry which is preliminary data.</text>
</comment>
<name>A0ABV8PIK9_9FLAO</name>